<keyword evidence="3" id="KW-1185">Reference proteome</keyword>
<evidence type="ECO:0000313" key="2">
    <source>
        <dbReference type="EMBL" id="KAH3776184.1"/>
    </source>
</evidence>
<organism evidence="2 3">
    <name type="scientific">Dreissena polymorpha</name>
    <name type="common">Zebra mussel</name>
    <name type="synonym">Mytilus polymorpha</name>
    <dbReference type="NCBI Taxonomy" id="45954"/>
    <lineage>
        <taxon>Eukaryota</taxon>
        <taxon>Metazoa</taxon>
        <taxon>Spiralia</taxon>
        <taxon>Lophotrochozoa</taxon>
        <taxon>Mollusca</taxon>
        <taxon>Bivalvia</taxon>
        <taxon>Autobranchia</taxon>
        <taxon>Heteroconchia</taxon>
        <taxon>Euheterodonta</taxon>
        <taxon>Imparidentia</taxon>
        <taxon>Neoheterodontei</taxon>
        <taxon>Myida</taxon>
        <taxon>Dreissenoidea</taxon>
        <taxon>Dreissenidae</taxon>
        <taxon>Dreissena</taxon>
    </lineage>
</organism>
<sequence>MSGRGRGVRRRMGRAVENQGQREGRGMRSAVDPAPANKQLARRRRRNAAEMAQVPEPAPVPVPGPEPEVSPAKRRRADESAATGEVIAFCDISHTADELPCGHNVGEHEVLACYANDNLPTSSLSRIDNVQSISI</sequence>
<dbReference type="Proteomes" id="UP000828390">
    <property type="component" value="Unassembled WGS sequence"/>
</dbReference>
<protein>
    <submittedName>
        <fullName evidence="2">Uncharacterized protein</fullName>
    </submittedName>
</protein>
<comment type="caution">
    <text evidence="2">The sequence shown here is derived from an EMBL/GenBank/DDBJ whole genome shotgun (WGS) entry which is preliminary data.</text>
</comment>
<feature type="compositionally biased region" description="Pro residues" evidence="1">
    <location>
        <begin position="56"/>
        <end position="68"/>
    </location>
</feature>
<feature type="region of interest" description="Disordered" evidence="1">
    <location>
        <begin position="1"/>
        <end position="81"/>
    </location>
</feature>
<reference evidence="2" key="2">
    <citation type="submission" date="2020-11" db="EMBL/GenBank/DDBJ databases">
        <authorList>
            <person name="McCartney M.A."/>
            <person name="Auch B."/>
            <person name="Kono T."/>
            <person name="Mallez S."/>
            <person name="Becker A."/>
            <person name="Gohl D.M."/>
            <person name="Silverstein K.A.T."/>
            <person name="Koren S."/>
            <person name="Bechman K.B."/>
            <person name="Herman A."/>
            <person name="Abrahante J.E."/>
            <person name="Garbe J."/>
        </authorList>
    </citation>
    <scope>NUCLEOTIDE SEQUENCE</scope>
    <source>
        <strain evidence="2">Duluth1</strain>
        <tissue evidence="2">Whole animal</tissue>
    </source>
</reference>
<proteinExistence type="predicted"/>
<gene>
    <name evidence="2" type="ORF">DPMN_177601</name>
</gene>
<name>A0A9D4E923_DREPO</name>
<dbReference type="AlphaFoldDB" id="A0A9D4E923"/>
<feature type="compositionally biased region" description="Basic residues" evidence="1">
    <location>
        <begin position="1"/>
        <end position="13"/>
    </location>
</feature>
<reference evidence="2" key="1">
    <citation type="journal article" date="2019" name="bioRxiv">
        <title>The Genome of the Zebra Mussel, Dreissena polymorpha: A Resource for Invasive Species Research.</title>
        <authorList>
            <person name="McCartney M.A."/>
            <person name="Auch B."/>
            <person name="Kono T."/>
            <person name="Mallez S."/>
            <person name="Zhang Y."/>
            <person name="Obille A."/>
            <person name="Becker A."/>
            <person name="Abrahante J.E."/>
            <person name="Garbe J."/>
            <person name="Badalamenti J.P."/>
            <person name="Herman A."/>
            <person name="Mangelson H."/>
            <person name="Liachko I."/>
            <person name="Sullivan S."/>
            <person name="Sone E.D."/>
            <person name="Koren S."/>
            <person name="Silverstein K.A.T."/>
            <person name="Beckman K.B."/>
            <person name="Gohl D.M."/>
        </authorList>
    </citation>
    <scope>NUCLEOTIDE SEQUENCE</scope>
    <source>
        <strain evidence="2">Duluth1</strain>
        <tissue evidence="2">Whole animal</tissue>
    </source>
</reference>
<evidence type="ECO:0000313" key="3">
    <source>
        <dbReference type="Proteomes" id="UP000828390"/>
    </source>
</evidence>
<accession>A0A9D4E923</accession>
<evidence type="ECO:0000256" key="1">
    <source>
        <dbReference type="SAM" id="MobiDB-lite"/>
    </source>
</evidence>
<dbReference type="EMBL" id="JAIWYP010000009">
    <property type="protein sequence ID" value="KAH3776184.1"/>
    <property type="molecule type" value="Genomic_DNA"/>
</dbReference>